<dbReference type="InterPro" id="IPR036444">
    <property type="entry name" value="PLipase_A2_dom_sf"/>
</dbReference>
<dbReference type="Gene3D" id="1.20.90.10">
    <property type="entry name" value="Phospholipase A2 domain"/>
    <property type="match status" value="1"/>
</dbReference>
<accession>H3DGS6</accession>
<evidence type="ECO:0000313" key="3">
    <source>
        <dbReference type="Ensembl" id="ENSTNIP00000019720.1"/>
    </source>
</evidence>
<dbReference type="GO" id="GO:0005576">
    <property type="term" value="C:extracellular region"/>
    <property type="evidence" value="ECO:0007669"/>
    <property type="project" value="InterPro"/>
</dbReference>
<reference evidence="3" key="2">
    <citation type="submission" date="2025-08" db="UniProtKB">
        <authorList>
            <consortium name="Ensembl"/>
        </authorList>
    </citation>
    <scope>IDENTIFICATION</scope>
</reference>
<dbReference type="SUPFAM" id="SSF48619">
    <property type="entry name" value="Phospholipase A2, PLA2"/>
    <property type="match status" value="1"/>
</dbReference>
<organism evidence="3 4">
    <name type="scientific">Tetraodon nigroviridis</name>
    <name type="common">Spotted green pufferfish</name>
    <name type="synonym">Chelonodon nigroviridis</name>
    <dbReference type="NCBI Taxonomy" id="99883"/>
    <lineage>
        <taxon>Eukaryota</taxon>
        <taxon>Metazoa</taxon>
        <taxon>Chordata</taxon>
        <taxon>Craniata</taxon>
        <taxon>Vertebrata</taxon>
        <taxon>Euteleostomi</taxon>
        <taxon>Actinopterygii</taxon>
        <taxon>Neopterygii</taxon>
        <taxon>Teleostei</taxon>
        <taxon>Neoteleostei</taxon>
        <taxon>Acanthomorphata</taxon>
        <taxon>Eupercaria</taxon>
        <taxon>Tetraodontiformes</taxon>
        <taxon>Tetradontoidea</taxon>
        <taxon>Tetraodontidae</taxon>
        <taxon>Tetraodon</taxon>
    </lineage>
</organism>
<proteinExistence type="predicted"/>
<dbReference type="Ensembl" id="ENSTNIT00000019950.1">
    <property type="protein sequence ID" value="ENSTNIP00000019720.1"/>
    <property type="gene ID" value="ENSTNIG00000016615.1"/>
</dbReference>
<dbReference type="Proteomes" id="UP000007303">
    <property type="component" value="Unassembled WGS sequence"/>
</dbReference>
<sequence>MLLRSLILLLLCMSVGMCATLDASSLQTVAAEAASSKQPSPVKEENDIGPVRTEPPSRPLAPEESSWSLGSIRKRFQIVHGYFDSLVELAGGQNGVCQYRCRHGEVPQPRPGHQPSLPEGCSSFTMGFQVRQQLDLGIPAVTRCCDTLDTCYGTCGTNKYDCDWQFRLCVHSICTDINKSLGFTSQVQACSSAADALHSTVRTLGCRPYMNSQRAACVCGEEERDEL</sequence>
<dbReference type="GO" id="GO:0070328">
    <property type="term" value="P:triglyceride homeostasis"/>
    <property type="evidence" value="ECO:0007669"/>
    <property type="project" value="TreeGrafter"/>
</dbReference>
<evidence type="ECO:0000313" key="4">
    <source>
        <dbReference type="Proteomes" id="UP000007303"/>
    </source>
</evidence>
<keyword evidence="2" id="KW-0732">Signal</keyword>
<protein>
    <submittedName>
        <fullName evidence="3">Phospholipase A2, group XIIB</fullName>
    </submittedName>
</protein>
<feature type="region of interest" description="Disordered" evidence="1">
    <location>
        <begin position="32"/>
        <end position="65"/>
    </location>
</feature>
<evidence type="ECO:0000256" key="2">
    <source>
        <dbReference type="SAM" id="SignalP"/>
    </source>
</evidence>
<dbReference type="GO" id="GO:0042632">
    <property type="term" value="P:cholesterol homeostasis"/>
    <property type="evidence" value="ECO:0007669"/>
    <property type="project" value="TreeGrafter"/>
</dbReference>
<reference evidence="4" key="1">
    <citation type="journal article" date="2004" name="Nature">
        <title>Genome duplication in the teleost fish Tetraodon nigroviridis reveals the early vertebrate proto-karyotype.</title>
        <authorList>
            <person name="Jaillon O."/>
            <person name="Aury J.-M."/>
            <person name="Brunet F."/>
            <person name="Petit J.-L."/>
            <person name="Stange-Thomann N."/>
            <person name="Mauceli E."/>
            <person name="Bouneau L."/>
            <person name="Fischer C."/>
            <person name="Ozouf-Costaz C."/>
            <person name="Bernot A."/>
            <person name="Nicaud S."/>
            <person name="Jaffe D."/>
            <person name="Fisher S."/>
            <person name="Lutfalla G."/>
            <person name="Dossat C."/>
            <person name="Segurens B."/>
            <person name="Dasilva C."/>
            <person name="Salanoubat M."/>
            <person name="Levy M."/>
            <person name="Boudet N."/>
            <person name="Castellano S."/>
            <person name="Anthouard V."/>
            <person name="Jubin C."/>
            <person name="Castelli V."/>
            <person name="Katinka M."/>
            <person name="Vacherie B."/>
            <person name="Biemont C."/>
            <person name="Skalli Z."/>
            <person name="Cattolico L."/>
            <person name="Poulain J."/>
            <person name="De Berardinis V."/>
            <person name="Cruaud C."/>
            <person name="Duprat S."/>
            <person name="Brottier P."/>
            <person name="Coutanceau J.-P."/>
            <person name="Gouzy J."/>
            <person name="Parra G."/>
            <person name="Lardier G."/>
            <person name="Chapple C."/>
            <person name="McKernan K.J."/>
            <person name="McEwan P."/>
            <person name="Bosak S."/>
            <person name="Kellis M."/>
            <person name="Volff J.-N."/>
            <person name="Guigo R."/>
            <person name="Zody M.C."/>
            <person name="Mesirov J."/>
            <person name="Lindblad-Toh K."/>
            <person name="Birren B."/>
            <person name="Nusbaum C."/>
            <person name="Kahn D."/>
            <person name="Robinson-Rechavi M."/>
            <person name="Laudet V."/>
            <person name="Schachter V."/>
            <person name="Quetier F."/>
            <person name="Saurin W."/>
            <person name="Scarpelli C."/>
            <person name="Wincker P."/>
            <person name="Lander E.S."/>
            <person name="Weissenbach J."/>
            <person name="Roest Crollius H."/>
        </authorList>
    </citation>
    <scope>NUCLEOTIDE SEQUENCE [LARGE SCALE GENOMIC DNA]</scope>
</reference>
<dbReference type="GO" id="GO:0006644">
    <property type="term" value="P:phospholipid metabolic process"/>
    <property type="evidence" value="ECO:0007669"/>
    <property type="project" value="InterPro"/>
</dbReference>
<reference evidence="3" key="3">
    <citation type="submission" date="2025-09" db="UniProtKB">
        <authorList>
            <consortium name="Ensembl"/>
        </authorList>
    </citation>
    <scope>IDENTIFICATION</scope>
</reference>
<dbReference type="InParanoid" id="H3DGS6"/>
<dbReference type="GO" id="GO:0004623">
    <property type="term" value="F:phospholipase A2 activity"/>
    <property type="evidence" value="ECO:0007669"/>
    <property type="project" value="InterPro"/>
</dbReference>
<feature type="chain" id="PRO_5003581956" evidence="2">
    <location>
        <begin position="19"/>
        <end position="227"/>
    </location>
</feature>
<dbReference type="PANTHER" id="PTHR12824:SF2">
    <property type="entry name" value="GROUP XIIB SECRETORY PHOSPHOLIPASE A2-LIKE PROTEIN"/>
    <property type="match status" value="1"/>
</dbReference>
<dbReference type="OMA" id="RASCICE"/>
<evidence type="ECO:0000256" key="1">
    <source>
        <dbReference type="SAM" id="MobiDB-lite"/>
    </source>
</evidence>
<name>H3DGS6_TETNG</name>
<dbReference type="GO" id="GO:0005509">
    <property type="term" value="F:calcium ion binding"/>
    <property type="evidence" value="ECO:0007669"/>
    <property type="project" value="InterPro"/>
</dbReference>
<dbReference type="GO" id="GO:0016042">
    <property type="term" value="P:lipid catabolic process"/>
    <property type="evidence" value="ECO:0007669"/>
    <property type="project" value="InterPro"/>
</dbReference>
<dbReference type="PANTHER" id="PTHR12824">
    <property type="entry name" value="GROUP XII SECRETORY PHOSPHOLIPASE A2 FAMILY MEMBER"/>
    <property type="match status" value="1"/>
</dbReference>
<feature type="signal peptide" evidence="2">
    <location>
        <begin position="1"/>
        <end position="18"/>
    </location>
</feature>
<dbReference type="HOGENOM" id="CLU_093969_1_1_1"/>
<dbReference type="GO" id="GO:0050482">
    <property type="term" value="P:arachidonate secretion"/>
    <property type="evidence" value="ECO:0007669"/>
    <property type="project" value="InterPro"/>
</dbReference>
<keyword evidence="4" id="KW-1185">Reference proteome</keyword>
<dbReference type="GeneTree" id="ENSGT00390000008798"/>
<dbReference type="AlphaFoldDB" id="H3DGS6"/>
<dbReference type="Pfam" id="PF06951">
    <property type="entry name" value="PLA2G12"/>
    <property type="match status" value="1"/>
</dbReference>
<dbReference type="STRING" id="99883.ENSTNIP00000019720"/>
<dbReference type="InterPro" id="IPR010711">
    <property type="entry name" value="PLA2G12"/>
</dbReference>